<dbReference type="InterPro" id="IPR023473">
    <property type="entry name" value="AMMECR1"/>
</dbReference>
<evidence type="ECO:0000313" key="3">
    <source>
        <dbReference type="Proteomes" id="UP000095347"/>
    </source>
</evidence>
<dbReference type="InterPro" id="IPR027623">
    <property type="entry name" value="AmmeMemoSam_A"/>
</dbReference>
<dbReference type="NCBIfam" id="TIGR00296">
    <property type="entry name" value="TIGR00296 family protein"/>
    <property type="match status" value="1"/>
</dbReference>
<proteinExistence type="predicted"/>
<dbReference type="InterPro" id="IPR036071">
    <property type="entry name" value="AMMECR1_dom_sf"/>
</dbReference>
<accession>A0A1E5Q3M4</accession>
<dbReference type="STRING" id="28181.BEN30_16915"/>
<dbReference type="Proteomes" id="UP000095347">
    <property type="component" value="Unassembled WGS sequence"/>
</dbReference>
<comment type="caution">
    <text evidence="2">The sequence shown here is derived from an EMBL/GenBank/DDBJ whole genome shotgun (WGS) entry which is preliminary data.</text>
</comment>
<dbReference type="InterPro" id="IPR002733">
    <property type="entry name" value="AMMECR1_domain"/>
</dbReference>
<dbReference type="PANTHER" id="PTHR13016:SF0">
    <property type="entry name" value="AMME SYNDROME CANDIDATE GENE 1 PROTEIN"/>
    <property type="match status" value="1"/>
</dbReference>
<dbReference type="SUPFAM" id="SSF143447">
    <property type="entry name" value="AMMECR1-like"/>
    <property type="match status" value="1"/>
</dbReference>
<name>A0A1E5Q3M4_9PROT</name>
<keyword evidence="3" id="KW-1185">Reference proteome</keyword>
<dbReference type="PROSITE" id="PS51112">
    <property type="entry name" value="AMMECR1"/>
    <property type="match status" value="1"/>
</dbReference>
<evidence type="ECO:0000259" key="1">
    <source>
        <dbReference type="PROSITE" id="PS51112"/>
    </source>
</evidence>
<dbReference type="PANTHER" id="PTHR13016">
    <property type="entry name" value="AMMECR1 HOMOLOG"/>
    <property type="match status" value="1"/>
</dbReference>
<sequence>MLNAHGDVFLQIAKGSILHGLHTGKPLAPATETLPSEMTEPGACFVTLNKAGRLRGCIGSPEAWRPLAVDVAENAFRSAFKDPRFAPLKIDEVDALDIHLSVLSPAVAFAFNDETDLIATLKVGEDGLIIEDMGRRALFLPSVWSQLPDPAQFLGHLKTKAGMSATHWSNSFRAWRFIAAETGAAWPDIDAE</sequence>
<dbReference type="AlphaFoldDB" id="A0A1E5Q3M4"/>
<feature type="domain" description="AMMECR1" evidence="1">
    <location>
        <begin position="4"/>
        <end position="192"/>
    </location>
</feature>
<dbReference type="Gene3D" id="3.30.700.20">
    <property type="entry name" value="Hypothetical protein ph0010, domain 1"/>
    <property type="match status" value="1"/>
</dbReference>
<dbReference type="Gene3D" id="3.30.1490.150">
    <property type="entry name" value="Hypothetical protein ph0010, domain 2"/>
    <property type="match status" value="1"/>
</dbReference>
<organism evidence="2 3">
    <name type="scientific">Magnetovibrio blakemorei</name>
    <dbReference type="NCBI Taxonomy" id="28181"/>
    <lineage>
        <taxon>Bacteria</taxon>
        <taxon>Pseudomonadati</taxon>
        <taxon>Pseudomonadota</taxon>
        <taxon>Alphaproteobacteria</taxon>
        <taxon>Rhodospirillales</taxon>
        <taxon>Magnetovibrionaceae</taxon>
        <taxon>Magnetovibrio</taxon>
    </lineage>
</organism>
<dbReference type="InterPro" id="IPR027485">
    <property type="entry name" value="AMMECR1_N"/>
</dbReference>
<dbReference type="EMBL" id="MCGG01000074">
    <property type="protein sequence ID" value="OEJ64252.1"/>
    <property type="molecule type" value="Genomic_DNA"/>
</dbReference>
<gene>
    <name evidence="2" type="ORF">BEN30_16915</name>
</gene>
<protein>
    <recommendedName>
        <fullName evidence="1">AMMECR1 domain-containing protein</fullName>
    </recommendedName>
</protein>
<dbReference type="Pfam" id="PF01871">
    <property type="entry name" value="AMMECR1"/>
    <property type="match status" value="1"/>
</dbReference>
<reference evidence="3" key="1">
    <citation type="submission" date="2016-07" db="EMBL/GenBank/DDBJ databases">
        <authorList>
            <person name="Florea S."/>
            <person name="Webb J.S."/>
            <person name="Jaromczyk J."/>
            <person name="Schardl C.L."/>
        </authorList>
    </citation>
    <scope>NUCLEOTIDE SEQUENCE [LARGE SCALE GENOMIC DNA]</scope>
    <source>
        <strain evidence="3">MV-1</strain>
    </source>
</reference>
<evidence type="ECO:0000313" key="2">
    <source>
        <dbReference type="EMBL" id="OEJ64252.1"/>
    </source>
</evidence>
<dbReference type="NCBIfam" id="TIGR04335">
    <property type="entry name" value="AmmeMemoSam_A"/>
    <property type="match status" value="1"/>
</dbReference>